<dbReference type="GO" id="GO:0042351">
    <property type="term" value="P:'de novo' GDP-L-fucose biosynthetic process"/>
    <property type="evidence" value="ECO:0007669"/>
    <property type="project" value="TreeGrafter"/>
</dbReference>
<dbReference type="Proteomes" id="UP000185596">
    <property type="component" value="Unassembled WGS sequence"/>
</dbReference>
<keyword evidence="7" id="KW-0521">NADP</keyword>
<comment type="function">
    <text evidence="6 7">Catalyzes the conversion of GDP-D-mannose to GDP-4-dehydro-6-deoxy-D-mannose.</text>
</comment>
<evidence type="ECO:0000256" key="2">
    <source>
        <dbReference type="ARBA" id="ARBA00001937"/>
    </source>
</evidence>
<dbReference type="OrthoDB" id="9779041at2"/>
<dbReference type="InterPro" id="IPR016040">
    <property type="entry name" value="NAD(P)-bd_dom"/>
</dbReference>
<dbReference type="HAMAP" id="MF_00955">
    <property type="entry name" value="GDP_Man_dehydratase"/>
    <property type="match status" value="1"/>
</dbReference>
<dbReference type="PANTHER" id="PTHR43715">
    <property type="entry name" value="GDP-MANNOSE 4,6-DEHYDRATASE"/>
    <property type="match status" value="1"/>
</dbReference>
<dbReference type="CDD" id="cd05260">
    <property type="entry name" value="GDP_MD_SDR_e"/>
    <property type="match status" value="1"/>
</dbReference>
<evidence type="ECO:0000256" key="7">
    <source>
        <dbReference type="HAMAP-Rule" id="MF_00955"/>
    </source>
</evidence>
<evidence type="ECO:0000313" key="10">
    <source>
        <dbReference type="Proteomes" id="UP000185596"/>
    </source>
</evidence>
<gene>
    <name evidence="7" type="primary">gmd</name>
    <name evidence="9" type="ORF">BU204_12400</name>
</gene>
<dbReference type="Pfam" id="PF16363">
    <property type="entry name" value="GDP_Man_Dehyd"/>
    <property type="match status" value="1"/>
</dbReference>
<dbReference type="Gene3D" id="3.40.50.720">
    <property type="entry name" value="NAD(P)-binding Rossmann-like Domain"/>
    <property type="match status" value="1"/>
</dbReference>
<dbReference type="EMBL" id="MSIE01000019">
    <property type="protein sequence ID" value="OLF17192.1"/>
    <property type="molecule type" value="Genomic_DNA"/>
</dbReference>
<dbReference type="FunFam" id="3.40.50.720:FF:000924">
    <property type="entry name" value="GDP-mannose 4,6 dehydratase"/>
    <property type="match status" value="1"/>
</dbReference>
<comment type="cofactor">
    <cofactor evidence="2 7">
        <name>NADP(+)</name>
        <dbReference type="ChEBI" id="CHEBI:58349"/>
    </cofactor>
</comment>
<organism evidence="9 10">
    <name type="scientific">Actinophytocola xanthii</name>
    <dbReference type="NCBI Taxonomy" id="1912961"/>
    <lineage>
        <taxon>Bacteria</taxon>
        <taxon>Bacillati</taxon>
        <taxon>Actinomycetota</taxon>
        <taxon>Actinomycetes</taxon>
        <taxon>Pseudonocardiales</taxon>
        <taxon>Pseudonocardiaceae</taxon>
    </lineage>
</organism>
<dbReference type="EC" id="4.2.1.47" evidence="4 7"/>
<comment type="similarity">
    <text evidence="3 7">Belongs to the NAD(P)-dependent epimerase/dehydratase family. GDP-mannose 4,6-dehydratase subfamily.</text>
</comment>
<dbReference type="Gene3D" id="3.90.25.10">
    <property type="entry name" value="UDP-galactose 4-epimerase, domain 1"/>
    <property type="match status" value="1"/>
</dbReference>
<evidence type="ECO:0000259" key="8">
    <source>
        <dbReference type="Pfam" id="PF16363"/>
    </source>
</evidence>
<sequence>MAKRAMITGISGQDGSYLAEHLLGLGYEVWGLVRDPDRPVGARIAHLADEIPLVRGDLLDGESLVAAVERVRPDELYNLAAISFVPTPWRDVELMNDVNGAGVLRLLEAVRVVCGLEPGTAPAPGGIRFYQASSSEMFGAATQTPQHEATPFHPRSPYGVTKVYGHLLTRNYRESLGLYGVSGILFNHESPRRGTEFVTRKITLAAAEIKLGRRDRLRLGSLDARRDWGFAGDYVRAMHLMLQQDRPDDYVVGTGRTHTVEDVVRIAFETVGLHWHDHVAVDPGLVRPTETLPLCADPTRARTELGWRPSVEFADLIRMMVEADLRRLR</sequence>
<keyword evidence="10" id="KW-1185">Reference proteome</keyword>
<reference evidence="9 10" key="1">
    <citation type="submission" date="2016-12" db="EMBL/GenBank/DDBJ databases">
        <title>The draft genome sequence of Actinophytocola sp. 11-183.</title>
        <authorList>
            <person name="Wang W."/>
            <person name="Yuan L."/>
        </authorList>
    </citation>
    <scope>NUCLEOTIDE SEQUENCE [LARGE SCALE GENOMIC DNA]</scope>
    <source>
        <strain evidence="9 10">11-183</strain>
    </source>
</reference>
<dbReference type="RefSeq" id="WP_075125791.1">
    <property type="nucleotide sequence ID" value="NZ_MSIE01000019.1"/>
</dbReference>
<comment type="caution">
    <text evidence="9">The sequence shown here is derived from an EMBL/GenBank/DDBJ whole genome shotgun (WGS) entry which is preliminary data.</text>
</comment>
<dbReference type="InterPro" id="IPR006368">
    <property type="entry name" value="GDP_Man_deHydtase"/>
</dbReference>
<dbReference type="PANTHER" id="PTHR43715:SF1">
    <property type="entry name" value="GDP-MANNOSE 4,6 DEHYDRATASE"/>
    <property type="match status" value="1"/>
</dbReference>
<name>A0A1Q8CS51_9PSEU</name>
<evidence type="ECO:0000256" key="1">
    <source>
        <dbReference type="ARBA" id="ARBA00000188"/>
    </source>
</evidence>
<keyword evidence="5 7" id="KW-0456">Lyase</keyword>
<dbReference type="InterPro" id="IPR036291">
    <property type="entry name" value="NAD(P)-bd_dom_sf"/>
</dbReference>
<dbReference type="GO" id="GO:0070401">
    <property type="term" value="F:NADP+ binding"/>
    <property type="evidence" value="ECO:0007669"/>
    <property type="project" value="UniProtKB-UniRule"/>
</dbReference>
<comment type="catalytic activity">
    <reaction evidence="1 7">
        <text>GDP-alpha-D-mannose = GDP-4-dehydro-alpha-D-rhamnose + H2O</text>
        <dbReference type="Rhea" id="RHEA:23820"/>
        <dbReference type="ChEBI" id="CHEBI:15377"/>
        <dbReference type="ChEBI" id="CHEBI:57527"/>
        <dbReference type="ChEBI" id="CHEBI:57964"/>
        <dbReference type="EC" id="4.2.1.47"/>
    </reaction>
</comment>
<feature type="domain" description="NAD(P)-binding" evidence="8">
    <location>
        <begin position="6"/>
        <end position="320"/>
    </location>
</feature>
<evidence type="ECO:0000256" key="6">
    <source>
        <dbReference type="ARBA" id="ARBA00059383"/>
    </source>
</evidence>
<proteinExistence type="inferred from homology"/>
<evidence type="ECO:0000313" key="9">
    <source>
        <dbReference type="EMBL" id="OLF17192.1"/>
    </source>
</evidence>
<comment type="caution">
    <text evidence="7">Lacks conserved residue(s) required for the propagation of feature annotation.</text>
</comment>
<dbReference type="GO" id="GO:0008446">
    <property type="term" value="F:GDP-mannose 4,6-dehydratase activity"/>
    <property type="evidence" value="ECO:0007669"/>
    <property type="project" value="UniProtKB-UniRule"/>
</dbReference>
<dbReference type="STRING" id="1912961.BU204_12400"/>
<protein>
    <recommendedName>
        <fullName evidence="4 7">GDP-mannose 4,6-dehydratase</fullName>
        <ecNumber evidence="4 7">4.2.1.47</ecNumber>
    </recommendedName>
    <alternativeName>
        <fullName evidence="7">GDP-D-mannose dehydratase</fullName>
    </alternativeName>
</protein>
<dbReference type="AlphaFoldDB" id="A0A1Q8CS51"/>
<evidence type="ECO:0000256" key="5">
    <source>
        <dbReference type="ARBA" id="ARBA00023239"/>
    </source>
</evidence>
<evidence type="ECO:0000256" key="3">
    <source>
        <dbReference type="ARBA" id="ARBA00009263"/>
    </source>
</evidence>
<dbReference type="SUPFAM" id="SSF51735">
    <property type="entry name" value="NAD(P)-binding Rossmann-fold domains"/>
    <property type="match status" value="1"/>
</dbReference>
<evidence type="ECO:0000256" key="4">
    <source>
        <dbReference type="ARBA" id="ARBA00011989"/>
    </source>
</evidence>
<accession>A0A1Q8CS51</accession>